<accession>A0A9X4NUV4</accession>
<reference evidence="6" key="1">
    <citation type="submission" date="2013-01" db="EMBL/GenBank/DDBJ databases">
        <title>Genome draft of Hydrogenophaga taeniospiralis 2K1.</title>
        <authorList>
            <person name="Gomila M."/>
            <person name="Lalucat J."/>
        </authorList>
    </citation>
    <scope>NUCLEOTIDE SEQUENCE</scope>
    <source>
        <strain evidence="6">CCUG 15921</strain>
    </source>
</reference>
<evidence type="ECO:0000256" key="4">
    <source>
        <dbReference type="SAM" id="MobiDB-lite"/>
    </source>
</evidence>
<evidence type="ECO:0000259" key="5">
    <source>
        <dbReference type="SMART" id="SM00945"/>
    </source>
</evidence>
<sequence length="254" mass="27639">NRGRRPQRPAAERPAGPAPARQHPVLDQLATLYPVLFGEVLLPLKRGIYQDLLAAQPDALDKDGLKAALALHTRSTRYLTVVASGLPRHNLAGEPVEDLTPEQVHHALIEVFRRRGARSREDLRPKLRQRILKAFEASGLERDEYAERVHGRDEEVNQLTRDALAEAARQAAREEALLRTFEASGKTLAEFADMYGLHVLDANRTLERARARLNRAATPAAEAPAATTGATPDADSDADSDATAAEPGAPSPAP</sequence>
<keyword evidence="7" id="KW-1185">Reference proteome</keyword>
<dbReference type="GO" id="GO:0005829">
    <property type="term" value="C:cytosol"/>
    <property type="evidence" value="ECO:0007669"/>
    <property type="project" value="TreeGrafter"/>
</dbReference>
<dbReference type="Gene3D" id="1.10.1710.10">
    <property type="entry name" value="ProQ/FinO domain"/>
    <property type="match status" value="1"/>
</dbReference>
<name>A0A9X4NUV4_9BURK</name>
<proteinExistence type="predicted"/>
<keyword evidence="3" id="KW-0143">Chaperone</keyword>
<evidence type="ECO:0000313" key="6">
    <source>
        <dbReference type="EMBL" id="MDG5978505.1"/>
    </source>
</evidence>
<evidence type="ECO:0000256" key="1">
    <source>
        <dbReference type="ARBA" id="ARBA00022490"/>
    </source>
</evidence>
<protein>
    <submittedName>
        <fullName evidence="6">Fertility inhibition FinO-like protein</fullName>
    </submittedName>
</protein>
<dbReference type="SUPFAM" id="SSF48657">
    <property type="entry name" value="FinO-like"/>
    <property type="match status" value="1"/>
</dbReference>
<comment type="caution">
    <text evidence="6">The sequence shown here is derived from an EMBL/GenBank/DDBJ whole genome shotgun (WGS) entry which is preliminary data.</text>
</comment>
<dbReference type="SMART" id="SM00945">
    <property type="entry name" value="ProQ"/>
    <property type="match status" value="1"/>
</dbReference>
<dbReference type="PANTHER" id="PTHR38106:SF1">
    <property type="entry name" value="RNA CHAPERONE PROQ"/>
    <property type="match status" value="1"/>
</dbReference>
<feature type="compositionally biased region" description="Low complexity" evidence="4">
    <location>
        <begin position="8"/>
        <end position="22"/>
    </location>
</feature>
<dbReference type="GO" id="GO:0034057">
    <property type="term" value="F:RNA strand-exchange activity"/>
    <property type="evidence" value="ECO:0007669"/>
    <property type="project" value="InterPro"/>
</dbReference>
<dbReference type="GO" id="GO:0033592">
    <property type="term" value="F:RNA strand annealing activity"/>
    <property type="evidence" value="ECO:0007669"/>
    <property type="project" value="InterPro"/>
</dbReference>
<organism evidence="6 7">
    <name type="scientific">Hydrogenophaga taeniospiralis CCUG 15921</name>
    <dbReference type="NCBI Taxonomy" id="1281780"/>
    <lineage>
        <taxon>Bacteria</taxon>
        <taxon>Pseudomonadati</taxon>
        <taxon>Pseudomonadota</taxon>
        <taxon>Betaproteobacteria</taxon>
        <taxon>Burkholderiales</taxon>
        <taxon>Comamonadaceae</taxon>
        <taxon>Hydrogenophaga</taxon>
    </lineage>
</organism>
<dbReference type="EMBL" id="AOGK01000049">
    <property type="protein sequence ID" value="MDG5978505.1"/>
    <property type="molecule type" value="Genomic_DNA"/>
</dbReference>
<dbReference type="RefSeq" id="WP_279338618.1">
    <property type="nucleotide sequence ID" value="NZ_AOGK01000049.1"/>
</dbReference>
<feature type="non-terminal residue" evidence="6">
    <location>
        <position position="1"/>
    </location>
</feature>
<feature type="compositionally biased region" description="Low complexity" evidence="4">
    <location>
        <begin position="214"/>
        <end position="233"/>
    </location>
</feature>
<feature type="region of interest" description="Disordered" evidence="4">
    <location>
        <begin position="213"/>
        <end position="254"/>
    </location>
</feature>
<dbReference type="InterPro" id="IPR016103">
    <property type="entry name" value="ProQ/FinO"/>
</dbReference>
<keyword evidence="2" id="KW-0694">RNA-binding</keyword>
<feature type="region of interest" description="Disordered" evidence="4">
    <location>
        <begin position="1"/>
        <end position="22"/>
    </location>
</feature>
<evidence type="ECO:0000256" key="3">
    <source>
        <dbReference type="ARBA" id="ARBA00023186"/>
    </source>
</evidence>
<dbReference type="Pfam" id="PF04352">
    <property type="entry name" value="ProQ"/>
    <property type="match status" value="1"/>
</dbReference>
<dbReference type="InterPro" id="IPR023529">
    <property type="entry name" value="ProQ"/>
</dbReference>
<keyword evidence="1" id="KW-0963">Cytoplasm</keyword>
<evidence type="ECO:0000256" key="2">
    <source>
        <dbReference type="ARBA" id="ARBA00022884"/>
    </source>
</evidence>
<feature type="domain" description="ProQ/FinO" evidence="5">
    <location>
        <begin position="17"/>
        <end position="127"/>
    </location>
</feature>
<dbReference type="InterPro" id="IPR036442">
    <property type="entry name" value="ProQ/FinO_sf"/>
</dbReference>
<dbReference type="PANTHER" id="PTHR38106">
    <property type="entry name" value="RNA CHAPERONE PROQ"/>
    <property type="match status" value="1"/>
</dbReference>
<evidence type="ECO:0000313" key="7">
    <source>
        <dbReference type="Proteomes" id="UP001152876"/>
    </source>
</evidence>
<dbReference type="Proteomes" id="UP001152876">
    <property type="component" value="Unassembled WGS sequence"/>
</dbReference>
<gene>
    <name evidence="6" type="ORF">H010_24874</name>
</gene>
<dbReference type="AlphaFoldDB" id="A0A9X4NUV4"/>
<dbReference type="GO" id="GO:0010608">
    <property type="term" value="P:post-transcriptional regulation of gene expression"/>
    <property type="evidence" value="ECO:0007669"/>
    <property type="project" value="InterPro"/>
</dbReference>